<dbReference type="Proteomes" id="UP001597459">
    <property type="component" value="Unassembled WGS sequence"/>
</dbReference>
<proteinExistence type="predicted"/>
<evidence type="ECO:0008006" key="4">
    <source>
        <dbReference type="Google" id="ProtNLM"/>
    </source>
</evidence>
<evidence type="ECO:0000313" key="3">
    <source>
        <dbReference type="Proteomes" id="UP001597459"/>
    </source>
</evidence>
<evidence type="ECO:0000256" key="1">
    <source>
        <dbReference type="SAM" id="SignalP"/>
    </source>
</evidence>
<reference evidence="3" key="1">
    <citation type="journal article" date="2019" name="Int. J. Syst. Evol. Microbiol.">
        <title>The Global Catalogue of Microorganisms (GCM) 10K type strain sequencing project: providing services to taxonomists for standard genome sequencing and annotation.</title>
        <authorList>
            <consortium name="The Broad Institute Genomics Platform"/>
            <consortium name="The Broad Institute Genome Sequencing Center for Infectious Disease"/>
            <person name="Wu L."/>
            <person name="Ma J."/>
        </authorList>
    </citation>
    <scope>NUCLEOTIDE SEQUENCE [LARGE SCALE GENOMIC DNA]</scope>
    <source>
        <strain evidence="3">KCTC 42423</strain>
    </source>
</reference>
<feature type="signal peptide" evidence="1">
    <location>
        <begin position="1"/>
        <end position="20"/>
    </location>
</feature>
<organism evidence="2 3">
    <name type="scientific">Aquimarina hainanensis</name>
    <dbReference type="NCBI Taxonomy" id="1578017"/>
    <lineage>
        <taxon>Bacteria</taxon>
        <taxon>Pseudomonadati</taxon>
        <taxon>Bacteroidota</taxon>
        <taxon>Flavobacteriia</taxon>
        <taxon>Flavobacteriales</taxon>
        <taxon>Flavobacteriaceae</taxon>
        <taxon>Aquimarina</taxon>
    </lineage>
</organism>
<accession>A0ABW5N4N3</accession>
<feature type="chain" id="PRO_5046087527" description="Outer membrane protein beta-barrel domain-containing protein" evidence="1">
    <location>
        <begin position="21"/>
        <end position="268"/>
    </location>
</feature>
<dbReference type="EMBL" id="JBHULX010000003">
    <property type="protein sequence ID" value="MFD2590061.1"/>
    <property type="molecule type" value="Genomic_DNA"/>
</dbReference>
<protein>
    <recommendedName>
        <fullName evidence="4">Outer membrane protein beta-barrel domain-containing protein</fullName>
    </recommendedName>
</protein>
<keyword evidence="1" id="KW-0732">Signal</keyword>
<sequence>MKTKMVLLSIILLISVTSFSQEDKVYKFTFGMELEECDALGTRNRKKEVLEKNTEFVIERILANGNYVIHVLKYRKVKKDEGINARLVYKDDKSRKFFFLPKNSFEPNTEIKYDTPRHSFTFGTITVPIKLRFSSRDKEDRRENYFDFRGDVNIGLSAGYKLRIGKKKDFSLNFLAGASITSVEVDEQSTKGFVSTNTKVSAFTPSFNIVFEKKDFQIGVFSGVDFLSGELGDKWVYKHKPWLGIGLGYGILSRDKKESERTEQKERS</sequence>
<keyword evidence="3" id="KW-1185">Reference proteome</keyword>
<gene>
    <name evidence="2" type="ORF">ACFSTE_04415</name>
</gene>
<evidence type="ECO:0000313" key="2">
    <source>
        <dbReference type="EMBL" id="MFD2590061.1"/>
    </source>
</evidence>
<name>A0ABW5N4N3_9FLAO</name>
<comment type="caution">
    <text evidence="2">The sequence shown here is derived from an EMBL/GenBank/DDBJ whole genome shotgun (WGS) entry which is preliminary data.</text>
</comment>
<dbReference type="RefSeq" id="WP_378255863.1">
    <property type="nucleotide sequence ID" value="NZ_JBHSJV010000001.1"/>
</dbReference>